<organism evidence="5 6">
    <name type="scientific">Taenia crassiceps</name>
    <dbReference type="NCBI Taxonomy" id="6207"/>
    <lineage>
        <taxon>Eukaryota</taxon>
        <taxon>Metazoa</taxon>
        <taxon>Spiralia</taxon>
        <taxon>Lophotrochozoa</taxon>
        <taxon>Platyhelminthes</taxon>
        <taxon>Cestoda</taxon>
        <taxon>Eucestoda</taxon>
        <taxon>Cyclophyllidea</taxon>
        <taxon>Taeniidae</taxon>
        <taxon>Taenia</taxon>
    </lineage>
</organism>
<dbReference type="Pfam" id="PF08585">
    <property type="entry name" value="RMI1_N_C"/>
    <property type="match status" value="1"/>
</dbReference>
<comment type="caution">
    <text evidence="5">The sequence shown here is derived from an EMBL/GenBank/DDBJ whole genome shotgun (WGS) entry which is preliminary data.</text>
</comment>
<dbReference type="Proteomes" id="UP001651158">
    <property type="component" value="Unassembled WGS sequence"/>
</dbReference>
<accession>A0ABR4QNB6</accession>
<feature type="region of interest" description="Disordered" evidence="3">
    <location>
        <begin position="330"/>
        <end position="351"/>
    </location>
</feature>
<dbReference type="Gene3D" id="2.40.50.770">
    <property type="entry name" value="RecQ-mediated genome instability protein Rmi1, C-terminal domain"/>
    <property type="match status" value="1"/>
</dbReference>
<keyword evidence="2" id="KW-0539">Nucleus</keyword>
<dbReference type="PANTHER" id="PTHR13681">
    <property type="entry name" value="SURVIVAL OF MOTOR NEURON-RELATED-SPLICING FACTOR 30-RELATED"/>
    <property type="match status" value="1"/>
</dbReference>
<dbReference type="SUPFAM" id="SSF46934">
    <property type="entry name" value="UBA-like"/>
    <property type="match status" value="1"/>
</dbReference>
<evidence type="ECO:0000313" key="5">
    <source>
        <dbReference type="EMBL" id="KAL5110860.1"/>
    </source>
</evidence>
<dbReference type="EMBL" id="JAKROA010000002">
    <property type="protein sequence ID" value="KAL5110860.1"/>
    <property type="molecule type" value="Genomic_DNA"/>
</dbReference>
<dbReference type="InterPro" id="IPR013894">
    <property type="entry name" value="RMI1_OB"/>
</dbReference>
<evidence type="ECO:0000259" key="4">
    <source>
        <dbReference type="PROSITE" id="PS50030"/>
    </source>
</evidence>
<evidence type="ECO:0000256" key="2">
    <source>
        <dbReference type="ARBA" id="ARBA00023242"/>
    </source>
</evidence>
<protein>
    <submittedName>
        <fullName evidence="5">Tudor domain-containing protein 3</fullName>
    </submittedName>
</protein>
<evidence type="ECO:0000313" key="6">
    <source>
        <dbReference type="Proteomes" id="UP001651158"/>
    </source>
</evidence>
<dbReference type="InterPro" id="IPR042470">
    <property type="entry name" value="RMI1_N_C_sf"/>
</dbReference>
<evidence type="ECO:0000256" key="3">
    <source>
        <dbReference type="SAM" id="MobiDB-lite"/>
    </source>
</evidence>
<dbReference type="PANTHER" id="PTHR13681:SF24">
    <property type="entry name" value="TUDOR DOMAIN-CONTAINING PROTEIN 3"/>
    <property type="match status" value="1"/>
</dbReference>
<dbReference type="Gene3D" id="1.10.8.10">
    <property type="entry name" value="DNA helicase RuvA subunit, C-terminal domain"/>
    <property type="match status" value="1"/>
</dbReference>
<feature type="domain" description="UBA" evidence="4">
    <location>
        <begin position="281"/>
        <end position="322"/>
    </location>
</feature>
<proteinExistence type="predicted"/>
<feature type="compositionally biased region" description="Basic and acidic residues" evidence="3">
    <location>
        <begin position="502"/>
        <end position="513"/>
    </location>
</feature>
<reference evidence="5 6" key="1">
    <citation type="journal article" date="2022" name="Front. Cell. Infect. Microbiol.">
        <title>The Genomes of Two Strains of Taenia crassiceps the Animal Model for the Study of Human Cysticercosis.</title>
        <authorList>
            <person name="Bobes R.J."/>
            <person name="Estrada K."/>
            <person name="Rios-Valencia D.G."/>
            <person name="Calderon-Gallegos A."/>
            <person name="de la Torre P."/>
            <person name="Carrero J.C."/>
            <person name="Sanchez-Flores A."/>
            <person name="Laclette J.P."/>
        </authorList>
    </citation>
    <scope>NUCLEOTIDE SEQUENCE [LARGE SCALE GENOMIC DNA]</scope>
    <source>
        <strain evidence="5">WFUcys</strain>
    </source>
</reference>
<comment type="subcellular location">
    <subcellularLocation>
        <location evidence="1">Nucleus</location>
    </subcellularLocation>
</comment>
<feature type="region of interest" description="Disordered" evidence="3">
    <location>
        <begin position="502"/>
        <end position="538"/>
    </location>
</feature>
<sequence length="538" mass="58982">MAAADIIPVGWLISEKFRSLLSKLPNQREVLTYLLNTDMREYGMGWIESKKDKDSLDADGRVLQIARIRNIAISQAEEDFQTCSDNMGSGPRLLKLTLTDGKSNILALDVDNSPKLSTQTLPGTKIRLDGRVHIRVGFLILRRNNFEVLQGSVDLLCREWLLTKDARGARRSHRPGPDAPPFVAFGTPEAFAMIDSHNEFLNSLRNRNHRPKDNFDSFKVAMNATSRAGVGSTGDDSDFQQKRREVVANVQSALSTGTTALVQHRFKVGGSKFQQARVDMAVERDANLAQLVSMGYQPREAGMALEESRNSLDGAIYRLTAHQSDHYLSLPYRGGRNRGRRGAERGGNFNLDLEDSRFDPVAAAERTGLRGKPSGGPVPLSDFMDRPLLQRTGPSKPPMTASSSPTFVASASARLHLAPNTVLQARVMSGEYETARLVGLLPTKVAGEHVALVVYLESGEQEEVPINMLRTLDNAEVTADMFPVVHASTPCCAKTLCDGGDVRGRSVGRREAPPTRFIGGGRGGTPQRSSRGRGSYRR</sequence>
<dbReference type="PROSITE" id="PS50030">
    <property type="entry name" value="UBA"/>
    <property type="match status" value="1"/>
</dbReference>
<keyword evidence="6" id="KW-1185">Reference proteome</keyword>
<dbReference type="InterPro" id="IPR009060">
    <property type="entry name" value="UBA-like_sf"/>
</dbReference>
<gene>
    <name evidence="5" type="ORF">TcWFU_008953</name>
</gene>
<name>A0ABR4QNB6_9CEST</name>
<evidence type="ECO:0000256" key="1">
    <source>
        <dbReference type="ARBA" id="ARBA00004123"/>
    </source>
</evidence>
<dbReference type="InterPro" id="IPR015940">
    <property type="entry name" value="UBA"/>
</dbReference>